<evidence type="ECO:0000256" key="3">
    <source>
        <dbReference type="ARBA" id="ARBA00022630"/>
    </source>
</evidence>
<protein>
    <submittedName>
        <fullName evidence="6">Deoxyribodipyrimidine photo-lyase</fullName>
    </submittedName>
</protein>
<dbReference type="InterPro" id="IPR036134">
    <property type="entry name" value="Crypto/Photolyase_FAD-like_sf"/>
</dbReference>
<comment type="caution">
    <text evidence="6">The sequence shown here is derived from an EMBL/GenBank/DDBJ whole genome shotgun (WGS) entry which is preliminary data.</text>
</comment>
<organism evidence="6 7">
    <name type="scientific">Sphingobacterium faecale</name>
    <dbReference type="NCBI Taxonomy" id="2803775"/>
    <lineage>
        <taxon>Bacteria</taxon>
        <taxon>Pseudomonadati</taxon>
        <taxon>Bacteroidota</taxon>
        <taxon>Sphingobacteriia</taxon>
        <taxon>Sphingobacteriales</taxon>
        <taxon>Sphingobacteriaceae</taxon>
        <taxon>Sphingobacterium</taxon>
    </lineage>
</organism>
<keyword evidence="7" id="KW-1185">Reference proteome</keyword>
<accession>A0ABS1R2E9</accession>
<evidence type="ECO:0000313" key="6">
    <source>
        <dbReference type="EMBL" id="MBL1408615.1"/>
    </source>
</evidence>
<dbReference type="InterPro" id="IPR036155">
    <property type="entry name" value="Crypto/Photolyase_N_sf"/>
</dbReference>
<evidence type="ECO:0000256" key="4">
    <source>
        <dbReference type="ARBA" id="ARBA00022827"/>
    </source>
</evidence>
<gene>
    <name evidence="6" type="ORF">JKG61_07625</name>
</gene>
<dbReference type="InterPro" id="IPR014729">
    <property type="entry name" value="Rossmann-like_a/b/a_fold"/>
</dbReference>
<reference evidence="6 7" key="1">
    <citation type="submission" date="2021-01" db="EMBL/GenBank/DDBJ databases">
        <title>C459-1 draft genome sequence.</title>
        <authorList>
            <person name="Zhang X.-F."/>
        </authorList>
    </citation>
    <scope>NUCLEOTIDE SEQUENCE [LARGE SCALE GENOMIC DNA]</scope>
    <source>
        <strain evidence="7">C459-1</strain>
    </source>
</reference>
<dbReference type="Proteomes" id="UP000625283">
    <property type="component" value="Unassembled WGS sequence"/>
</dbReference>
<dbReference type="EMBL" id="JAERTY010000003">
    <property type="protein sequence ID" value="MBL1408615.1"/>
    <property type="molecule type" value="Genomic_DNA"/>
</dbReference>
<sequence length="395" mass="46048">MSKKVILVWFRNDLRTHDNEVLQSAIQKADFIIPVYIFDPRYYQENKFGFKNTGEFRSDYIAQTVFSLKDKLQSLGGDLLTYEGYPEQIIPQLVQKYDADEVYHHREVAKRETDISELVEEELWKVKRNLRHFIGHTLYHKEDLPFPIRDIPNDFNTFRKKVAKESFVRGCIEEIQAVNIPPHLEKTAFPFDLDFSRSKSDFGENAANAILKKLVKETEVNMESYTELSPFLALGVLSPAYTFHFLTENINPKNKKGINLFLENLMLRDYFRFMLKKYPNCYFISKRESPEHTALATWTSGGTSNSVVNKLILQLNSTGRLTRKEREIVAMHLVYELNEDWLAGAAWFEQQLVDYAPATIYGFWAHIAEQGTSIKNNKNIADWEKVKAEFSKDIV</sequence>
<dbReference type="RefSeq" id="WP_202102367.1">
    <property type="nucleotide sequence ID" value="NZ_JAERTY010000003.1"/>
</dbReference>
<dbReference type="InterPro" id="IPR002081">
    <property type="entry name" value="Cryptochrome/DNA_photolyase_1"/>
</dbReference>
<evidence type="ECO:0000256" key="2">
    <source>
        <dbReference type="ARBA" id="ARBA00001974"/>
    </source>
</evidence>
<comment type="cofactor">
    <cofactor evidence="2">
        <name>FAD</name>
        <dbReference type="ChEBI" id="CHEBI:57692"/>
    </cofactor>
</comment>
<dbReference type="InterPro" id="IPR006050">
    <property type="entry name" value="DNA_photolyase_N"/>
</dbReference>
<proteinExistence type="predicted"/>
<dbReference type="Gene3D" id="1.10.579.10">
    <property type="entry name" value="DNA Cyclobutane Dipyrimidine Photolyase, subunit A, domain 3"/>
    <property type="match status" value="1"/>
</dbReference>
<dbReference type="Gene3D" id="3.40.50.620">
    <property type="entry name" value="HUPs"/>
    <property type="match status" value="1"/>
</dbReference>
<dbReference type="Pfam" id="PF00875">
    <property type="entry name" value="DNA_photolyase"/>
    <property type="match status" value="1"/>
</dbReference>
<dbReference type="SUPFAM" id="SSF48173">
    <property type="entry name" value="Cryptochrome/photolyase FAD-binding domain"/>
    <property type="match status" value="1"/>
</dbReference>
<dbReference type="InterPro" id="IPR005101">
    <property type="entry name" value="Cryptochr/Photolyase_FAD-bd"/>
</dbReference>
<dbReference type="SUPFAM" id="SSF52425">
    <property type="entry name" value="Cryptochrome/photolyase, N-terminal domain"/>
    <property type="match status" value="1"/>
</dbReference>
<dbReference type="Pfam" id="PF03441">
    <property type="entry name" value="FAD_binding_7"/>
    <property type="match status" value="1"/>
</dbReference>
<name>A0ABS1R2E9_9SPHI</name>
<keyword evidence="4" id="KW-0274">FAD</keyword>
<evidence type="ECO:0000256" key="1">
    <source>
        <dbReference type="ARBA" id="ARBA00001932"/>
    </source>
</evidence>
<dbReference type="PROSITE" id="PS51645">
    <property type="entry name" value="PHR_CRY_ALPHA_BETA"/>
    <property type="match status" value="1"/>
</dbReference>
<dbReference type="PANTHER" id="PTHR11455">
    <property type="entry name" value="CRYPTOCHROME"/>
    <property type="match status" value="1"/>
</dbReference>
<dbReference type="Gene3D" id="1.25.40.80">
    <property type="match status" value="1"/>
</dbReference>
<keyword evidence="3" id="KW-0285">Flavoprotein</keyword>
<feature type="domain" description="Photolyase/cryptochrome alpha/beta" evidence="5">
    <location>
        <begin position="4"/>
        <end position="138"/>
    </location>
</feature>
<evidence type="ECO:0000259" key="5">
    <source>
        <dbReference type="PROSITE" id="PS51645"/>
    </source>
</evidence>
<evidence type="ECO:0000313" key="7">
    <source>
        <dbReference type="Proteomes" id="UP000625283"/>
    </source>
</evidence>
<comment type="cofactor">
    <cofactor evidence="1">
        <name>(6R)-5,10-methylene-5,6,7,8-tetrahydrofolate</name>
        <dbReference type="ChEBI" id="CHEBI:15636"/>
    </cofactor>
</comment>